<accession>A0A8J1U4N4</accession>
<proteinExistence type="predicted"/>
<sequence length="317" mass="37305">FRTYLETRNSQNVRPKILPTGTLSREKDGICRYLVNLKMGVKISKILRRRKGDFQESKKDFRRNVVEDIDTRNKILKIDPVSNLNRRGNLELFENIPEFLKQYVNKTIRIEIYRFKRLDKDCSKWPKFERSCDTLRCLYLDIEHFKPLIILKDGVRTMVSKEMVGFSLYEHHGTRKARQHIKLVKMEPVDVVCHKDVNAILLIGGSFYFHLGPRKDDTTSQQNSVRRSTPCSKMTGTYTRMVEENHDVRVWWTLDVYPASRRRVDKATKRLEQYRIAMPATVMTSLDDDCKVIALERSKCTKLCFTVVPHDHHIGLL</sequence>
<name>A0A8J1U4N4_OWEFU</name>
<feature type="non-terminal residue" evidence="1">
    <location>
        <position position="317"/>
    </location>
</feature>
<protein>
    <submittedName>
        <fullName evidence="1">Uncharacterized protein</fullName>
    </submittedName>
</protein>
<evidence type="ECO:0000313" key="2">
    <source>
        <dbReference type="Proteomes" id="UP000749559"/>
    </source>
</evidence>
<dbReference type="EMBL" id="CAIIXF020000008">
    <property type="protein sequence ID" value="CAH1791992.1"/>
    <property type="molecule type" value="Genomic_DNA"/>
</dbReference>
<gene>
    <name evidence="1" type="ORF">OFUS_LOCUS17020</name>
</gene>
<dbReference type="AlphaFoldDB" id="A0A8J1U4N4"/>
<evidence type="ECO:0000313" key="1">
    <source>
        <dbReference type="EMBL" id="CAH1791992.1"/>
    </source>
</evidence>
<comment type="caution">
    <text evidence="1">The sequence shown here is derived from an EMBL/GenBank/DDBJ whole genome shotgun (WGS) entry which is preliminary data.</text>
</comment>
<organism evidence="1 2">
    <name type="scientific">Owenia fusiformis</name>
    <name type="common">Polychaete worm</name>
    <dbReference type="NCBI Taxonomy" id="6347"/>
    <lineage>
        <taxon>Eukaryota</taxon>
        <taxon>Metazoa</taxon>
        <taxon>Spiralia</taxon>
        <taxon>Lophotrochozoa</taxon>
        <taxon>Annelida</taxon>
        <taxon>Polychaeta</taxon>
        <taxon>Sedentaria</taxon>
        <taxon>Canalipalpata</taxon>
        <taxon>Sabellida</taxon>
        <taxon>Oweniida</taxon>
        <taxon>Oweniidae</taxon>
        <taxon>Owenia</taxon>
    </lineage>
</organism>
<dbReference type="Proteomes" id="UP000749559">
    <property type="component" value="Unassembled WGS sequence"/>
</dbReference>
<keyword evidence="2" id="KW-1185">Reference proteome</keyword>
<reference evidence="1" key="1">
    <citation type="submission" date="2022-03" db="EMBL/GenBank/DDBJ databases">
        <authorList>
            <person name="Martin C."/>
        </authorList>
    </citation>
    <scope>NUCLEOTIDE SEQUENCE</scope>
</reference>